<evidence type="ECO:0000313" key="1">
    <source>
        <dbReference type="EMBL" id="KIH54555.1"/>
    </source>
</evidence>
<dbReference type="Proteomes" id="UP000054047">
    <property type="component" value="Unassembled WGS sequence"/>
</dbReference>
<sequence>MTDSNAAVREATVEMIGKFVVANSDAIPTYYPLLAERLMVCLLFDTGVAVRKRVIRIMREICEKYPNFEQIPSMLAQIVRRVQDEEGVKKLVLETFQTLWFQPVSERNTPALLKKVVISL</sequence>
<dbReference type="AlphaFoldDB" id="A0A0C2G0V5"/>
<dbReference type="GO" id="GO:0034087">
    <property type="term" value="P:establishment of mitotic sister chromatid cohesion"/>
    <property type="evidence" value="ECO:0007669"/>
    <property type="project" value="TreeGrafter"/>
</dbReference>
<dbReference type="GO" id="GO:0140588">
    <property type="term" value="P:chromatin looping"/>
    <property type="evidence" value="ECO:0007669"/>
    <property type="project" value="InterPro"/>
</dbReference>
<dbReference type="EMBL" id="KN738923">
    <property type="protein sequence ID" value="KIH54555.1"/>
    <property type="molecule type" value="Genomic_DNA"/>
</dbReference>
<name>A0A0C2G0V5_9BILA</name>
<proteinExistence type="predicted"/>
<dbReference type="Gene3D" id="1.25.10.10">
    <property type="entry name" value="Leucine-rich Repeat Variant"/>
    <property type="match status" value="1"/>
</dbReference>
<dbReference type="OrthoDB" id="418242at2759"/>
<accession>A0A0C2G0V5</accession>
<dbReference type="InterPro" id="IPR016024">
    <property type="entry name" value="ARM-type_fold"/>
</dbReference>
<reference evidence="1 2" key="1">
    <citation type="submission" date="2013-12" db="EMBL/GenBank/DDBJ databases">
        <title>Draft genome of the parsitic nematode Ancylostoma duodenale.</title>
        <authorList>
            <person name="Mitreva M."/>
        </authorList>
    </citation>
    <scope>NUCLEOTIDE SEQUENCE [LARGE SCALE GENOMIC DNA]</scope>
    <source>
        <strain evidence="1 2">Zhejiang</strain>
    </source>
</reference>
<dbReference type="InterPro" id="IPR033031">
    <property type="entry name" value="Scc2/Nipped-B"/>
</dbReference>
<dbReference type="PANTHER" id="PTHR21704:SF18">
    <property type="entry name" value="NIPPED-B-LIKE PROTEIN"/>
    <property type="match status" value="1"/>
</dbReference>
<dbReference type="GO" id="GO:0090694">
    <property type="term" value="C:Scc2-Scc4 cohesin loading complex"/>
    <property type="evidence" value="ECO:0007669"/>
    <property type="project" value="TreeGrafter"/>
</dbReference>
<dbReference type="GO" id="GO:0061775">
    <property type="term" value="F:cohesin loader activity"/>
    <property type="evidence" value="ECO:0007669"/>
    <property type="project" value="InterPro"/>
</dbReference>
<dbReference type="SUPFAM" id="SSF48371">
    <property type="entry name" value="ARM repeat"/>
    <property type="match status" value="1"/>
</dbReference>
<organism evidence="1 2">
    <name type="scientific">Ancylostoma duodenale</name>
    <dbReference type="NCBI Taxonomy" id="51022"/>
    <lineage>
        <taxon>Eukaryota</taxon>
        <taxon>Metazoa</taxon>
        <taxon>Ecdysozoa</taxon>
        <taxon>Nematoda</taxon>
        <taxon>Chromadorea</taxon>
        <taxon>Rhabditida</taxon>
        <taxon>Rhabditina</taxon>
        <taxon>Rhabditomorpha</taxon>
        <taxon>Strongyloidea</taxon>
        <taxon>Ancylostomatidae</taxon>
        <taxon>Ancylostomatinae</taxon>
        <taxon>Ancylostoma</taxon>
    </lineage>
</organism>
<dbReference type="GO" id="GO:0071169">
    <property type="term" value="P:establishment of protein localization to chromatin"/>
    <property type="evidence" value="ECO:0007669"/>
    <property type="project" value="TreeGrafter"/>
</dbReference>
<protein>
    <recommendedName>
        <fullName evidence="3">HEAT repeat protein</fullName>
    </recommendedName>
</protein>
<dbReference type="InterPro" id="IPR011989">
    <property type="entry name" value="ARM-like"/>
</dbReference>
<dbReference type="GO" id="GO:0003682">
    <property type="term" value="F:chromatin binding"/>
    <property type="evidence" value="ECO:0007669"/>
    <property type="project" value="TreeGrafter"/>
</dbReference>
<dbReference type="GO" id="GO:0010468">
    <property type="term" value="P:regulation of gene expression"/>
    <property type="evidence" value="ECO:0007669"/>
    <property type="project" value="InterPro"/>
</dbReference>
<dbReference type="GO" id="GO:1990414">
    <property type="term" value="P:replication-born double-strand break repair via sister chromatid exchange"/>
    <property type="evidence" value="ECO:0007669"/>
    <property type="project" value="TreeGrafter"/>
</dbReference>
<dbReference type="PANTHER" id="PTHR21704">
    <property type="entry name" value="NIPPED-B-LIKE PROTEIN DELANGIN SCC2-RELATED"/>
    <property type="match status" value="1"/>
</dbReference>
<keyword evidence="2" id="KW-1185">Reference proteome</keyword>
<gene>
    <name evidence="1" type="ORF">ANCDUO_15298</name>
</gene>
<evidence type="ECO:0008006" key="3">
    <source>
        <dbReference type="Google" id="ProtNLM"/>
    </source>
</evidence>
<evidence type="ECO:0000313" key="2">
    <source>
        <dbReference type="Proteomes" id="UP000054047"/>
    </source>
</evidence>